<geneLocation type="plasmid" evidence="2 3">
    <name>pDEIPR02</name>
</geneLocation>
<feature type="compositionally biased region" description="Low complexity" evidence="1">
    <location>
        <begin position="275"/>
        <end position="291"/>
    </location>
</feature>
<evidence type="ECO:0000256" key="1">
    <source>
        <dbReference type="SAM" id="MobiDB-lite"/>
    </source>
</evidence>
<name>F0RQC1_DEIPM</name>
<feature type="region of interest" description="Disordered" evidence="1">
    <location>
        <begin position="263"/>
        <end position="293"/>
    </location>
</feature>
<feature type="region of interest" description="Disordered" evidence="1">
    <location>
        <begin position="315"/>
        <end position="336"/>
    </location>
</feature>
<feature type="compositionally biased region" description="Low complexity" evidence="1">
    <location>
        <begin position="137"/>
        <end position="149"/>
    </location>
</feature>
<reference evidence="2 3" key="2">
    <citation type="journal article" date="2012" name="Stand. Genomic Sci.">
        <title>Complete genome sequence of the orange-red pigmented, radioresistant Deinococcus proteolyticus type strain (MRP(T)).</title>
        <authorList>
            <person name="Copeland A."/>
            <person name="Zeytun A."/>
            <person name="Yassawong M."/>
            <person name="Nolan M."/>
            <person name="Lucas S."/>
            <person name="Hammon N."/>
            <person name="Deshpande S."/>
            <person name="Cheng J.F."/>
            <person name="Han C."/>
            <person name="Tapia R."/>
            <person name="Goodwin L.A."/>
            <person name="Pitluck S."/>
            <person name="Mavromatis K."/>
            <person name="Liolios K."/>
            <person name="Pagani I."/>
            <person name="Ivanova N."/>
            <person name="Mikhailova N."/>
            <person name="Pati A."/>
            <person name="Chen A."/>
            <person name="Palaniappan K."/>
            <person name="Land M."/>
            <person name="Hauser L."/>
            <person name="Jeffries C.D."/>
            <person name="Brambilla E.M."/>
            <person name="Rohde M."/>
            <person name="Sikorski J."/>
            <person name="Pukall R."/>
            <person name="Goker M."/>
            <person name="Detter J.C."/>
            <person name="Woyke T."/>
            <person name="Bristow J."/>
            <person name="Eisen J.A."/>
            <person name="Markowitz V."/>
            <person name="Hugenholtz P."/>
            <person name="Kyrpides N.C."/>
            <person name="Klenk H.P."/>
            <person name="Lapidus A."/>
        </authorList>
    </citation>
    <scope>NUCLEOTIDE SEQUENCE [LARGE SCALE GENOMIC DNA]</scope>
    <source>
        <strain evidence="3">ATCC 35074 / DSM 20540 / JCM 6276 / NBRC 101906 / NCIMB 13154 / VKM Ac-1939 / CCM 2703 / MRP</strain>
        <plasmid evidence="3">Plasmid pDEIPR02</plasmid>
    </source>
</reference>
<dbReference type="HOGENOM" id="CLU_747471_0_0_0"/>
<keyword evidence="2" id="KW-0614">Plasmid</keyword>
<evidence type="ECO:0000313" key="2">
    <source>
        <dbReference type="EMBL" id="ADY27480.1"/>
    </source>
</evidence>
<reference evidence="3" key="1">
    <citation type="submission" date="2011-02" db="EMBL/GenBank/DDBJ databases">
        <title>The complete sequence of plasmid2 of Deinococcus proteolyticus DSM 20540.</title>
        <authorList>
            <consortium name="US DOE Joint Genome Institute (JGI-PGF)"/>
            <person name="Lucas S."/>
            <person name="Copeland A."/>
            <person name="Lapidus A."/>
            <person name="Bruce D."/>
            <person name="Goodwin L."/>
            <person name="Pitluck S."/>
            <person name="Kyrpides N."/>
            <person name="Mavromatis K."/>
            <person name="Pagani I."/>
            <person name="Ivanova N."/>
            <person name="Ovchinnikova G."/>
            <person name="Zeytun A."/>
            <person name="Detter J.C."/>
            <person name="Han C."/>
            <person name="Land M."/>
            <person name="Hauser L."/>
            <person name="Markowitz V."/>
            <person name="Cheng J.-F."/>
            <person name="Hugenholtz P."/>
            <person name="Woyke T."/>
            <person name="Wu D."/>
            <person name="Pukall R."/>
            <person name="Steenblock K."/>
            <person name="Brambilla E."/>
            <person name="Klenk H.-P."/>
            <person name="Eisen J.A."/>
        </authorList>
    </citation>
    <scope>NUCLEOTIDE SEQUENCE [LARGE SCALE GENOMIC DNA]</scope>
    <source>
        <strain evidence="3">ATCC 35074 / DSM 20540 / JCM 6276 / NBRC 101906 / NCIMB 13154 / VKM Ac-1939 / CCM 2703 / MRP</strain>
        <plasmid evidence="3">Plasmid pDEIPR02</plasmid>
    </source>
</reference>
<keyword evidence="3" id="KW-1185">Reference proteome</keyword>
<dbReference type="RefSeq" id="WP_013615834.1">
    <property type="nucleotide sequence ID" value="NC_015162.1"/>
</dbReference>
<gene>
    <name evidence="2" type="ordered locus">Deipr_2356</name>
</gene>
<sequence>MTEPAKHIRSHAEIWADLQAETILLKERDKAVFEANIAPLYKQHSRAQSDAAEAQLLLDKLKTFSQGGALAMPPKAASTAENVPFTPATQPDPVQPEPGPVQPAPQTPPEPAVPQEAPAEETDANEENSSTEKENTEAGTTEAEAEPAAPATVASFQAADGLVEPDWANGDAIGSGWLSQLAATLGDGDSLLFAVSRVGEQLRVVIQPRALTGETNTAVPLESLGLPSELDSTLIQDLLAYREGRSVARQTVSYLEQVRANAEQARKDATKKKPAASANTKPAAKPAAKPTSGKVVLTTIPAGAALMTFGPDGKKVELQPGMQRELPPGKYTSKASYPGHVSTEQSFEVKAGAEQVLEIRLKAEMENLFS</sequence>
<organism evidence="2 3">
    <name type="scientific">Deinococcus proteolyticus (strain ATCC 35074 / DSM 20540 / JCM 6276 / NBRC 101906 / NCIMB 13154 / VKM Ac-1939 / CCM 2703 / MRP)</name>
    <dbReference type="NCBI Taxonomy" id="693977"/>
    <lineage>
        <taxon>Bacteria</taxon>
        <taxon>Thermotogati</taxon>
        <taxon>Deinococcota</taxon>
        <taxon>Deinococci</taxon>
        <taxon>Deinococcales</taxon>
        <taxon>Deinococcaceae</taxon>
        <taxon>Deinococcus</taxon>
    </lineage>
</organism>
<accession>F0RQC1</accession>
<dbReference type="KEGG" id="dpt:Deipr_2356"/>
<dbReference type="EMBL" id="CP002538">
    <property type="protein sequence ID" value="ADY27480.1"/>
    <property type="molecule type" value="Genomic_DNA"/>
</dbReference>
<dbReference type="Proteomes" id="UP000007718">
    <property type="component" value="Plasmid pDEIPR02"/>
</dbReference>
<evidence type="ECO:0000313" key="3">
    <source>
        <dbReference type="Proteomes" id="UP000007718"/>
    </source>
</evidence>
<proteinExistence type="predicted"/>
<feature type="compositionally biased region" description="Pro residues" evidence="1">
    <location>
        <begin position="93"/>
        <end position="112"/>
    </location>
</feature>
<feature type="region of interest" description="Disordered" evidence="1">
    <location>
        <begin position="70"/>
        <end position="149"/>
    </location>
</feature>
<protein>
    <submittedName>
        <fullName evidence="2">PRTRC system protein E</fullName>
    </submittedName>
</protein>
<dbReference type="AlphaFoldDB" id="F0RQC1"/>